<name>A0A101T1U9_9ACTN</name>
<feature type="region of interest" description="Disordered" evidence="1">
    <location>
        <begin position="183"/>
        <end position="206"/>
    </location>
</feature>
<accession>A0A101T1U9</accession>
<evidence type="ECO:0000313" key="3">
    <source>
        <dbReference type="EMBL" id="KUN84204.1"/>
    </source>
</evidence>
<dbReference type="GO" id="GO:0004672">
    <property type="term" value="F:protein kinase activity"/>
    <property type="evidence" value="ECO:0007669"/>
    <property type="project" value="InterPro"/>
</dbReference>
<dbReference type="Gene3D" id="1.10.510.10">
    <property type="entry name" value="Transferase(Phosphotransferase) domain 1"/>
    <property type="match status" value="1"/>
</dbReference>
<feature type="compositionally biased region" description="Basic and acidic residues" evidence="1">
    <location>
        <begin position="193"/>
        <end position="206"/>
    </location>
</feature>
<dbReference type="RefSeq" id="WP_055632389.1">
    <property type="nucleotide sequence ID" value="NZ_KQ948767.1"/>
</dbReference>
<dbReference type="InterPro" id="IPR000719">
    <property type="entry name" value="Prot_kinase_dom"/>
</dbReference>
<dbReference type="AlphaFoldDB" id="A0A101T1U9"/>
<organism evidence="3 4">
    <name type="scientific">Streptomyces griseoruber</name>
    <dbReference type="NCBI Taxonomy" id="1943"/>
    <lineage>
        <taxon>Bacteria</taxon>
        <taxon>Bacillati</taxon>
        <taxon>Actinomycetota</taxon>
        <taxon>Actinomycetes</taxon>
        <taxon>Kitasatosporales</taxon>
        <taxon>Streptomycetaceae</taxon>
        <taxon>Streptomyces</taxon>
    </lineage>
</organism>
<sequence>MTQPPKEVVLETADGRSRRVTLGERAGPPGSQGGVWRVVEWPRLVVKLERRPDADRFPEKLEVMLRSRPQHLTARDGIIRVAWPLGRVRDAHGGRLLGYVQPALLRPEFASLEQAFGGRGTLVPAQATWRWYLELALDLARTVRAIHRAGHVVADLSPENLFATAAATVAFVDVDGWQIRDPRGRTPLPSPFSRDEYTPPEHLADPASRTERRFSADWWALSVLVAAILRLGTHPFAGIPPGGQPPHDVRANVEARRTVILGARLRLPPRAPRADLALAGRPGHLLRRCLREGYDDPEARPRPQEWIDALTDAQYEIRPCTAGRLHVHLADATDCPWCELLARTGHDAFPLS</sequence>
<feature type="domain" description="Protein kinase" evidence="2">
    <location>
        <begin position="6"/>
        <end position="329"/>
    </location>
</feature>
<protein>
    <recommendedName>
        <fullName evidence="2">Protein kinase domain-containing protein</fullName>
    </recommendedName>
</protein>
<gene>
    <name evidence="3" type="ORF">AQJ64_15695</name>
</gene>
<evidence type="ECO:0000256" key="1">
    <source>
        <dbReference type="SAM" id="MobiDB-lite"/>
    </source>
</evidence>
<evidence type="ECO:0000259" key="2">
    <source>
        <dbReference type="PROSITE" id="PS50011"/>
    </source>
</evidence>
<dbReference type="InterPro" id="IPR011009">
    <property type="entry name" value="Kinase-like_dom_sf"/>
</dbReference>
<dbReference type="GO" id="GO:0005524">
    <property type="term" value="F:ATP binding"/>
    <property type="evidence" value="ECO:0007669"/>
    <property type="project" value="InterPro"/>
</dbReference>
<evidence type="ECO:0000313" key="4">
    <source>
        <dbReference type="Proteomes" id="UP000052982"/>
    </source>
</evidence>
<dbReference type="SUPFAM" id="SSF56112">
    <property type="entry name" value="Protein kinase-like (PK-like)"/>
    <property type="match status" value="1"/>
</dbReference>
<dbReference type="STRING" id="1943.AQJ64_15695"/>
<dbReference type="Proteomes" id="UP000052982">
    <property type="component" value="Unassembled WGS sequence"/>
</dbReference>
<proteinExistence type="predicted"/>
<comment type="caution">
    <text evidence="3">The sequence shown here is derived from an EMBL/GenBank/DDBJ whole genome shotgun (WGS) entry which is preliminary data.</text>
</comment>
<dbReference type="OrthoDB" id="5782056at2"/>
<dbReference type="EMBL" id="LMWW01000018">
    <property type="protein sequence ID" value="KUN84204.1"/>
    <property type="molecule type" value="Genomic_DNA"/>
</dbReference>
<dbReference type="PROSITE" id="PS50011">
    <property type="entry name" value="PROTEIN_KINASE_DOM"/>
    <property type="match status" value="1"/>
</dbReference>
<reference evidence="3 4" key="1">
    <citation type="submission" date="2015-10" db="EMBL/GenBank/DDBJ databases">
        <title>Draft genome sequence of Streptomyces griseoruber DSM 40281, type strain for the species Streptomyces griseoruber.</title>
        <authorList>
            <person name="Ruckert C."/>
            <person name="Winkler A."/>
            <person name="Kalinowski J."/>
            <person name="Kampfer P."/>
            <person name="Glaeser S."/>
        </authorList>
    </citation>
    <scope>NUCLEOTIDE SEQUENCE [LARGE SCALE GENOMIC DNA]</scope>
    <source>
        <strain evidence="3 4">DSM 40281</strain>
    </source>
</reference>
<keyword evidence="4" id="KW-1185">Reference proteome</keyword>